<dbReference type="RefSeq" id="WP_109320777.1">
    <property type="nucleotide sequence ID" value="NZ_QFWT01000010.1"/>
</dbReference>
<evidence type="ECO:0000313" key="8">
    <source>
        <dbReference type="Proteomes" id="UP000245362"/>
    </source>
</evidence>
<dbReference type="Proteomes" id="UP000245362">
    <property type="component" value="Unassembled WGS sequence"/>
</dbReference>
<comment type="caution">
    <text evidence="7">The sequence shown here is derived from an EMBL/GenBank/DDBJ whole genome shotgun (WGS) entry which is preliminary data.</text>
</comment>
<evidence type="ECO:0000313" key="7">
    <source>
        <dbReference type="EMBL" id="PWI32252.1"/>
    </source>
</evidence>
<keyword evidence="3 7" id="KW-0489">Methyltransferase</keyword>
<dbReference type="Gene3D" id="3.40.1010.10">
    <property type="entry name" value="Cobalt-precorrin-4 Transmethylase, Domain 1"/>
    <property type="match status" value="1"/>
</dbReference>
<dbReference type="NCBIfam" id="TIGR02467">
    <property type="entry name" value="CbiE"/>
    <property type="match status" value="1"/>
</dbReference>
<dbReference type="UniPathway" id="UPA00148"/>
<evidence type="ECO:0000259" key="6">
    <source>
        <dbReference type="Pfam" id="PF00590"/>
    </source>
</evidence>
<dbReference type="InterPro" id="IPR014776">
    <property type="entry name" value="4pyrrole_Mease_sub2"/>
</dbReference>
<evidence type="ECO:0000256" key="5">
    <source>
        <dbReference type="ARBA" id="ARBA00022691"/>
    </source>
</evidence>
<evidence type="ECO:0000256" key="4">
    <source>
        <dbReference type="ARBA" id="ARBA00022679"/>
    </source>
</evidence>
<dbReference type="PANTHER" id="PTHR43182:SF1">
    <property type="entry name" value="COBALT-PRECORRIN-7 C(5)-METHYLTRANSFERASE"/>
    <property type="match status" value="1"/>
</dbReference>
<evidence type="ECO:0000256" key="1">
    <source>
        <dbReference type="ARBA" id="ARBA00004953"/>
    </source>
</evidence>
<dbReference type="InterPro" id="IPR000878">
    <property type="entry name" value="4pyrrol_Mease"/>
</dbReference>
<dbReference type="Gene3D" id="3.30.950.10">
    <property type="entry name" value="Methyltransferase, Cobalt-precorrin-4 Transmethylase, Domain 2"/>
    <property type="match status" value="1"/>
</dbReference>
<dbReference type="OrthoDB" id="9787825at2"/>
<dbReference type="InterPro" id="IPR035996">
    <property type="entry name" value="4pyrrol_Methylase_sf"/>
</dbReference>
<dbReference type="PANTHER" id="PTHR43182">
    <property type="entry name" value="COBALT-PRECORRIN-6B C(15)-METHYLTRANSFERASE (DECARBOXYLATING)"/>
    <property type="match status" value="1"/>
</dbReference>
<keyword evidence="5" id="KW-0949">S-adenosyl-L-methionine</keyword>
<feature type="domain" description="Tetrapyrrole methylase" evidence="6">
    <location>
        <begin position="1"/>
        <end position="179"/>
    </location>
</feature>
<gene>
    <name evidence="7" type="primary">cbiE</name>
    <name evidence="7" type="ORF">DI392_16390</name>
</gene>
<dbReference type="Pfam" id="PF00590">
    <property type="entry name" value="TP_methylase"/>
    <property type="match status" value="1"/>
</dbReference>
<dbReference type="SUPFAM" id="SSF53790">
    <property type="entry name" value="Tetrapyrrole methylase"/>
    <property type="match status" value="1"/>
</dbReference>
<proteinExistence type="predicted"/>
<dbReference type="GO" id="GO:0032259">
    <property type="term" value="P:methylation"/>
    <property type="evidence" value="ECO:0007669"/>
    <property type="project" value="UniProtKB-KW"/>
</dbReference>
<dbReference type="InterPro" id="IPR050714">
    <property type="entry name" value="Cobalamin_biosynth_MTase"/>
</dbReference>
<evidence type="ECO:0000256" key="3">
    <source>
        <dbReference type="ARBA" id="ARBA00022603"/>
    </source>
</evidence>
<keyword evidence="4 7" id="KW-0808">Transferase</keyword>
<evidence type="ECO:0000256" key="2">
    <source>
        <dbReference type="ARBA" id="ARBA00022573"/>
    </source>
</evidence>
<comment type="pathway">
    <text evidence="1">Cofactor biosynthesis; adenosylcobalamin biosynthesis.</text>
</comment>
<keyword evidence="2" id="KW-0169">Cobalamin biosynthesis</keyword>
<dbReference type="CDD" id="cd11644">
    <property type="entry name" value="Precorrin-6Y-MT"/>
    <property type="match status" value="1"/>
</dbReference>
<dbReference type="EMBL" id="QFWT01000010">
    <property type="protein sequence ID" value="PWI32252.1"/>
    <property type="molecule type" value="Genomic_DNA"/>
</dbReference>
<dbReference type="InterPro" id="IPR014777">
    <property type="entry name" value="4pyrrole_Mease_sub1"/>
</dbReference>
<dbReference type="GO" id="GO:0009236">
    <property type="term" value="P:cobalamin biosynthetic process"/>
    <property type="evidence" value="ECO:0007669"/>
    <property type="project" value="UniProtKB-UniPathway"/>
</dbReference>
<dbReference type="GO" id="GO:0008276">
    <property type="term" value="F:protein methyltransferase activity"/>
    <property type="evidence" value="ECO:0007669"/>
    <property type="project" value="InterPro"/>
</dbReference>
<reference evidence="7 8" key="1">
    <citation type="submission" date="2018-05" db="EMBL/GenBank/DDBJ databases">
        <title>Vibrio limimaris sp. nov., isolated from marine sediment.</title>
        <authorList>
            <person name="Li C.-M."/>
        </authorList>
    </citation>
    <scope>NUCLEOTIDE SEQUENCE [LARGE SCALE GENOMIC DNA]</scope>
    <source>
        <strain evidence="7 8">E4404</strain>
    </source>
</reference>
<name>A0A2U3B656_9VIBR</name>
<protein>
    <submittedName>
        <fullName evidence="7">Precorrin-6y C5,15-methyltransferase (Decarboxylating) subunit CbiE</fullName>
    </submittedName>
</protein>
<sequence>MIYVVGTGPGDPNLQTLAAQRLIDKAEVLVGWPRLLSLYPDFSGERVELSGSMEATMELLSGYLPRDVVVLASGDPMLFGIGKRICEHFKPDERRCVPGISAVQMLFSEVGLDMNDLYITSSHGKQPDFGFLFAHRKVALVTDKVIGPYQLAQEALKHNPACTFIVGENLGYEEQRISVLKPEQVQQDYDMNVVVILNERQ</sequence>
<keyword evidence="8" id="KW-1185">Reference proteome</keyword>
<dbReference type="InterPro" id="IPR012818">
    <property type="entry name" value="CbiE"/>
</dbReference>
<accession>A0A2U3B656</accession>
<organism evidence="7 8">
    <name type="scientific">Vibrio albus</name>
    <dbReference type="NCBI Taxonomy" id="2200953"/>
    <lineage>
        <taxon>Bacteria</taxon>
        <taxon>Pseudomonadati</taxon>
        <taxon>Pseudomonadota</taxon>
        <taxon>Gammaproteobacteria</taxon>
        <taxon>Vibrionales</taxon>
        <taxon>Vibrionaceae</taxon>
        <taxon>Vibrio</taxon>
    </lineage>
</organism>
<dbReference type="AlphaFoldDB" id="A0A2U3B656"/>